<evidence type="ECO:0000313" key="2">
    <source>
        <dbReference type="Proteomes" id="UP000286134"/>
    </source>
</evidence>
<name>A0A420I084_9PEZI</name>
<protein>
    <submittedName>
        <fullName evidence="1">Putative glycosyl</fullName>
    </submittedName>
</protein>
<reference evidence="1 2" key="1">
    <citation type="journal article" date="2018" name="BMC Genomics">
        <title>Comparative genome analyses reveal sequence features reflecting distinct modes of host-adaptation between dicot and monocot powdery mildew.</title>
        <authorList>
            <person name="Wu Y."/>
            <person name="Ma X."/>
            <person name="Pan Z."/>
            <person name="Kale S.D."/>
            <person name="Song Y."/>
            <person name="King H."/>
            <person name="Zhang Q."/>
            <person name="Presley C."/>
            <person name="Deng X."/>
            <person name="Wei C.I."/>
            <person name="Xiao S."/>
        </authorList>
    </citation>
    <scope>NUCLEOTIDE SEQUENCE [LARGE SCALE GENOMIC DNA]</scope>
    <source>
        <strain evidence="1">UMSG2</strain>
    </source>
</reference>
<dbReference type="Proteomes" id="UP000286134">
    <property type="component" value="Unassembled WGS sequence"/>
</dbReference>
<gene>
    <name evidence="1" type="ORF">OnM2_028042</name>
</gene>
<dbReference type="AlphaFoldDB" id="A0A420I084"/>
<organism evidence="1 2">
    <name type="scientific">Erysiphe neolycopersici</name>
    <dbReference type="NCBI Taxonomy" id="212602"/>
    <lineage>
        <taxon>Eukaryota</taxon>
        <taxon>Fungi</taxon>
        <taxon>Dikarya</taxon>
        <taxon>Ascomycota</taxon>
        <taxon>Pezizomycotina</taxon>
        <taxon>Leotiomycetes</taxon>
        <taxon>Erysiphales</taxon>
        <taxon>Erysiphaceae</taxon>
        <taxon>Erysiphe</taxon>
    </lineage>
</organism>
<dbReference type="EMBL" id="MCFK01002816">
    <property type="protein sequence ID" value="RKF63085.1"/>
    <property type="molecule type" value="Genomic_DNA"/>
</dbReference>
<accession>A0A420I084</accession>
<comment type="caution">
    <text evidence="1">The sequence shown here is derived from an EMBL/GenBank/DDBJ whole genome shotgun (WGS) entry which is preliminary data.</text>
</comment>
<keyword evidence="2" id="KW-1185">Reference proteome</keyword>
<evidence type="ECO:0000313" key="1">
    <source>
        <dbReference type="EMBL" id="RKF63085.1"/>
    </source>
</evidence>
<proteinExistence type="predicted"/>
<sequence length="271" mass="31562">MDNQRCFCVDIYSDCKKTLKKESNEDNISERKLHELWNLDFEFFSSVEYKKTTAQTKALRDFFRSRNMFIPRKGYSIATELLKAQTTSWAPMPDEYLHEIDEKHWSINFSSKSTNTLYPDSTRTRVEANTTNSYSFIDLMKIYNDEAKYEGSSSDLFDSKFETFCENCDKTCIGEEDRNRAFSFMLKENALEHYRALIRENKGIIPSLNSLYKSIKNVFEGQEHEQMLLAKWNELSLPTIINKQKGSKDVEKALATLTSKPARSSLVLTNN</sequence>
<dbReference type="OrthoDB" id="3596798at2759"/>